<keyword evidence="1" id="KW-1133">Transmembrane helix</keyword>
<name>A0ABR2CCM0_9ROSI</name>
<gene>
    <name evidence="2" type="ORF">V6N12_032438</name>
</gene>
<keyword evidence="1" id="KW-0812">Transmembrane</keyword>
<evidence type="ECO:0000313" key="3">
    <source>
        <dbReference type="Proteomes" id="UP001472677"/>
    </source>
</evidence>
<proteinExistence type="predicted"/>
<reference evidence="2 3" key="1">
    <citation type="journal article" date="2024" name="G3 (Bethesda)">
        <title>Genome assembly of Hibiscus sabdariffa L. provides insights into metabolisms of medicinal natural products.</title>
        <authorList>
            <person name="Kim T."/>
        </authorList>
    </citation>
    <scope>NUCLEOTIDE SEQUENCE [LARGE SCALE GENOMIC DNA]</scope>
    <source>
        <strain evidence="2">TK-2024</strain>
        <tissue evidence="2">Old leaves</tissue>
    </source>
</reference>
<protein>
    <submittedName>
        <fullName evidence="2">Uncharacterized protein</fullName>
    </submittedName>
</protein>
<comment type="caution">
    <text evidence="2">The sequence shown here is derived from an EMBL/GenBank/DDBJ whole genome shotgun (WGS) entry which is preliminary data.</text>
</comment>
<accession>A0ABR2CCM0</accession>
<evidence type="ECO:0000313" key="2">
    <source>
        <dbReference type="EMBL" id="KAK8517242.1"/>
    </source>
</evidence>
<evidence type="ECO:0000256" key="1">
    <source>
        <dbReference type="SAM" id="Phobius"/>
    </source>
</evidence>
<organism evidence="2 3">
    <name type="scientific">Hibiscus sabdariffa</name>
    <name type="common">roselle</name>
    <dbReference type="NCBI Taxonomy" id="183260"/>
    <lineage>
        <taxon>Eukaryota</taxon>
        <taxon>Viridiplantae</taxon>
        <taxon>Streptophyta</taxon>
        <taxon>Embryophyta</taxon>
        <taxon>Tracheophyta</taxon>
        <taxon>Spermatophyta</taxon>
        <taxon>Magnoliopsida</taxon>
        <taxon>eudicotyledons</taxon>
        <taxon>Gunneridae</taxon>
        <taxon>Pentapetalae</taxon>
        <taxon>rosids</taxon>
        <taxon>malvids</taxon>
        <taxon>Malvales</taxon>
        <taxon>Malvaceae</taxon>
        <taxon>Malvoideae</taxon>
        <taxon>Hibiscus</taxon>
    </lineage>
</organism>
<sequence>MSLSDGGESDVNCGERNVPEDAGIPKGKVTYVFAVLGASHGGGYHGGVSCDEEVTIIDDDVRVLRDGPFLVVQFSDRAQEALDHSMRKTLIVRLSGRSIGYRELWNRIKSLCQILVVMLLIGLILGLVLRYFGKMTMMLLRVTGLLLMLLKAEDTVVVEDSVRSAVANLPSSSGGSRKNLVKGSSGAMVIGLQNGVSPAVTAHSLTGNSGTHTVVLFQLIPIPHTRPRSGPSGGEMPIDPGDHVVIRSEETTMACDNLIDGVIAVGIEDGQGNKENHVPLQ</sequence>
<dbReference type="Proteomes" id="UP001472677">
    <property type="component" value="Unassembled WGS sequence"/>
</dbReference>
<feature type="transmembrane region" description="Helical" evidence="1">
    <location>
        <begin position="114"/>
        <end position="132"/>
    </location>
</feature>
<keyword evidence="3" id="KW-1185">Reference proteome</keyword>
<keyword evidence="1" id="KW-0472">Membrane</keyword>
<dbReference type="EMBL" id="JBBPBM010000056">
    <property type="protein sequence ID" value="KAK8517242.1"/>
    <property type="molecule type" value="Genomic_DNA"/>
</dbReference>